<gene>
    <name evidence="1" type="ORF">Aam_025_044</name>
</gene>
<keyword evidence="2" id="KW-1185">Reference proteome</keyword>
<protein>
    <submittedName>
        <fullName evidence="1">Uncharacterized protein</fullName>
    </submittedName>
</protein>
<evidence type="ECO:0000313" key="1">
    <source>
        <dbReference type="EMBL" id="GAN79656.1"/>
    </source>
</evidence>
<reference evidence="1 2" key="1">
    <citation type="submission" date="2012-11" db="EMBL/GenBank/DDBJ databases">
        <title>Whole genome sequence of Acidocella aminolytica 101 = DSM 11237.</title>
        <authorList>
            <person name="Azuma Y."/>
            <person name="Higashiura N."/>
            <person name="Hirakawa H."/>
            <person name="Matsushita K."/>
        </authorList>
    </citation>
    <scope>NUCLEOTIDE SEQUENCE [LARGE SCALE GENOMIC DNA]</scope>
    <source>
        <strain evidence="2">101 / DSM 11237</strain>
    </source>
</reference>
<dbReference type="Proteomes" id="UP000032668">
    <property type="component" value="Unassembled WGS sequence"/>
</dbReference>
<evidence type="ECO:0000313" key="2">
    <source>
        <dbReference type="Proteomes" id="UP000032668"/>
    </source>
</evidence>
<sequence>MEVTKGFAGSRMKERLFVMWQEAGGDPGTAYKLWHKVRPLVLNEAQLEADHDTTRDAAPQKTKR</sequence>
<proteinExistence type="predicted"/>
<dbReference type="RefSeq" id="WP_048878095.1">
    <property type="nucleotide sequence ID" value="NZ_BANC01000025.1"/>
</dbReference>
<dbReference type="OrthoDB" id="1352238at28211"/>
<accession>A0A0D6PEA1</accession>
<dbReference type="STRING" id="1120923.SAMN02746095_01968"/>
<dbReference type="EMBL" id="BANC01000025">
    <property type="protein sequence ID" value="GAN79656.1"/>
    <property type="molecule type" value="Genomic_DNA"/>
</dbReference>
<organism evidence="1 2">
    <name type="scientific">Acidocella aminolytica 101 = DSM 11237</name>
    <dbReference type="NCBI Taxonomy" id="1120923"/>
    <lineage>
        <taxon>Bacteria</taxon>
        <taxon>Pseudomonadati</taxon>
        <taxon>Pseudomonadota</taxon>
        <taxon>Alphaproteobacteria</taxon>
        <taxon>Acetobacterales</taxon>
        <taxon>Acidocellaceae</taxon>
        <taxon>Acidocella</taxon>
    </lineage>
</organism>
<comment type="caution">
    <text evidence="1">The sequence shown here is derived from an EMBL/GenBank/DDBJ whole genome shotgun (WGS) entry which is preliminary data.</text>
</comment>
<dbReference type="AlphaFoldDB" id="A0A0D6PEA1"/>
<name>A0A0D6PEA1_9PROT</name>